<evidence type="ECO:0000256" key="5">
    <source>
        <dbReference type="ARBA" id="ARBA00022692"/>
    </source>
</evidence>
<feature type="transmembrane region" description="Helical" evidence="8">
    <location>
        <begin position="181"/>
        <end position="205"/>
    </location>
</feature>
<evidence type="ECO:0000256" key="3">
    <source>
        <dbReference type="ARBA" id="ARBA00022448"/>
    </source>
</evidence>
<dbReference type="Proteomes" id="UP000264310">
    <property type="component" value="Unassembled WGS sequence"/>
</dbReference>
<sequence>MTLSATQATARGHRAPAAPGDRSAMARRAIAVLLCAFVLVMLVGLGTGPAFLAPNEVARILLAGPDGVGGADTSLADRVIVWQIRLPRVLLGALVGASLAICGAVMQGLFRNPLADPGLIGISSGAALAAVATIVLSGGILAPFAAITGIYALPIAAFCGGLLTTLLIYRIGTRSGRSSMGLILLAGIAIAALGGALTGFLLYLSNDQQLRDITFWSLGGLGGASWTKLLAGAPMMLAAILAAPFLARGLNGIVLGEAEAFHMGVDVQWLKRASVILVALATGAAVAMSGTIGFVGIVVPHLLRLWIGPDHRALLPASALGGAILLILADMVARTVVAPAELPIGILTAALGAPVFLSILLCRRGFAGL</sequence>
<feature type="transmembrane region" description="Helical" evidence="8">
    <location>
        <begin position="313"/>
        <end position="332"/>
    </location>
</feature>
<dbReference type="GO" id="GO:0033214">
    <property type="term" value="P:siderophore-iron import into cell"/>
    <property type="evidence" value="ECO:0007669"/>
    <property type="project" value="TreeGrafter"/>
</dbReference>
<dbReference type="PANTHER" id="PTHR30472:SF25">
    <property type="entry name" value="ABC TRANSPORTER PERMEASE PROTEIN MJ0876-RELATED"/>
    <property type="match status" value="1"/>
</dbReference>
<proteinExistence type="inferred from homology"/>
<evidence type="ECO:0000313" key="9">
    <source>
        <dbReference type="EMBL" id="RFC63657.1"/>
    </source>
</evidence>
<keyword evidence="5 8" id="KW-0812">Transmembrane</keyword>
<dbReference type="PANTHER" id="PTHR30472">
    <property type="entry name" value="FERRIC ENTEROBACTIN TRANSPORT SYSTEM PERMEASE PROTEIN"/>
    <property type="match status" value="1"/>
</dbReference>
<evidence type="ECO:0000256" key="7">
    <source>
        <dbReference type="ARBA" id="ARBA00023136"/>
    </source>
</evidence>
<dbReference type="Gene3D" id="1.10.3470.10">
    <property type="entry name" value="ABC transporter involved in vitamin B12 uptake, BtuC"/>
    <property type="match status" value="1"/>
</dbReference>
<evidence type="ECO:0000256" key="8">
    <source>
        <dbReference type="SAM" id="Phobius"/>
    </source>
</evidence>
<comment type="caution">
    <text evidence="9">The sequence shown here is derived from an EMBL/GenBank/DDBJ whole genome shotgun (WGS) entry which is preliminary data.</text>
</comment>
<feature type="transmembrane region" description="Helical" evidence="8">
    <location>
        <begin position="89"/>
        <end position="110"/>
    </location>
</feature>
<keyword evidence="4" id="KW-1003">Cell membrane</keyword>
<feature type="transmembrane region" description="Helical" evidence="8">
    <location>
        <begin position="150"/>
        <end position="169"/>
    </location>
</feature>
<keyword evidence="6 8" id="KW-1133">Transmembrane helix</keyword>
<comment type="similarity">
    <text evidence="2">Belongs to the binding-protein-dependent transport system permease family. FecCD subfamily.</text>
</comment>
<accession>A0A371X347</accession>
<comment type="subcellular location">
    <subcellularLocation>
        <location evidence="1">Cell membrane</location>
        <topology evidence="1">Multi-pass membrane protein</topology>
    </subcellularLocation>
</comment>
<evidence type="ECO:0000313" key="10">
    <source>
        <dbReference type="Proteomes" id="UP000264310"/>
    </source>
</evidence>
<keyword evidence="7 8" id="KW-0472">Membrane</keyword>
<gene>
    <name evidence="9" type="ORF">DYI37_11685</name>
</gene>
<feature type="transmembrane region" description="Helical" evidence="8">
    <location>
        <begin position="344"/>
        <end position="366"/>
    </location>
</feature>
<feature type="transmembrane region" description="Helical" evidence="8">
    <location>
        <begin position="122"/>
        <end position="144"/>
    </location>
</feature>
<feature type="transmembrane region" description="Helical" evidence="8">
    <location>
        <begin position="29"/>
        <end position="52"/>
    </location>
</feature>
<feature type="transmembrane region" description="Helical" evidence="8">
    <location>
        <begin position="225"/>
        <end position="247"/>
    </location>
</feature>
<dbReference type="FunFam" id="1.10.3470.10:FF:000001">
    <property type="entry name" value="Vitamin B12 ABC transporter permease BtuC"/>
    <property type="match status" value="1"/>
</dbReference>
<dbReference type="AlphaFoldDB" id="A0A371X347"/>
<dbReference type="GO" id="GO:0022857">
    <property type="term" value="F:transmembrane transporter activity"/>
    <property type="evidence" value="ECO:0007669"/>
    <property type="project" value="InterPro"/>
</dbReference>
<dbReference type="CDD" id="cd06550">
    <property type="entry name" value="TM_ABC_iron-siderophores_like"/>
    <property type="match status" value="1"/>
</dbReference>
<name>A0A371X347_9HYPH</name>
<dbReference type="RefSeq" id="WP_116683387.1">
    <property type="nucleotide sequence ID" value="NZ_QURL01000004.1"/>
</dbReference>
<dbReference type="InterPro" id="IPR037294">
    <property type="entry name" value="ABC_BtuC-like"/>
</dbReference>
<evidence type="ECO:0000256" key="1">
    <source>
        <dbReference type="ARBA" id="ARBA00004651"/>
    </source>
</evidence>
<keyword evidence="3" id="KW-0813">Transport</keyword>
<keyword evidence="10" id="KW-1185">Reference proteome</keyword>
<reference evidence="9 10" key="1">
    <citation type="submission" date="2018-08" db="EMBL/GenBank/DDBJ databases">
        <title>Fulvimarina sp. 85, whole genome shotgun sequence.</title>
        <authorList>
            <person name="Tuo L."/>
        </authorList>
    </citation>
    <scope>NUCLEOTIDE SEQUENCE [LARGE SCALE GENOMIC DNA]</scope>
    <source>
        <strain evidence="9 10">85</strain>
    </source>
</reference>
<dbReference type="OrthoDB" id="9811975at2"/>
<dbReference type="SUPFAM" id="SSF81345">
    <property type="entry name" value="ABC transporter involved in vitamin B12 uptake, BtuC"/>
    <property type="match status" value="1"/>
</dbReference>
<evidence type="ECO:0000256" key="6">
    <source>
        <dbReference type="ARBA" id="ARBA00022989"/>
    </source>
</evidence>
<dbReference type="EMBL" id="QURL01000004">
    <property type="protein sequence ID" value="RFC63657.1"/>
    <property type="molecule type" value="Genomic_DNA"/>
</dbReference>
<feature type="transmembrane region" description="Helical" evidence="8">
    <location>
        <begin position="275"/>
        <end position="301"/>
    </location>
</feature>
<dbReference type="GO" id="GO:0005886">
    <property type="term" value="C:plasma membrane"/>
    <property type="evidence" value="ECO:0007669"/>
    <property type="project" value="UniProtKB-SubCell"/>
</dbReference>
<organism evidence="9 10">
    <name type="scientific">Fulvimarina endophytica</name>
    <dbReference type="NCBI Taxonomy" id="2293836"/>
    <lineage>
        <taxon>Bacteria</taxon>
        <taxon>Pseudomonadati</taxon>
        <taxon>Pseudomonadota</taxon>
        <taxon>Alphaproteobacteria</taxon>
        <taxon>Hyphomicrobiales</taxon>
        <taxon>Aurantimonadaceae</taxon>
        <taxon>Fulvimarina</taxon>
    </lineage>
</organism>
<dbReference type="Pfam" id="PF01032">
    <property type="entry name" value="FecCD"/>
    <property type="match status" value="1"/>
</dbReference>
<protein>
    <submittedName>
        <fullName evidence="9">Iron ABC transporter permease</fullName>
    </submittedName>
</protein>
<evidence type="ECO:0000256" key="2">
    <source>
        <dbReference type="ARBA" id="ARBA00007935"/>
    </source>
</evidence>
<dbReference type="InterPro" id="IPR000522">
    <property type="entry name" value="ABC_transptr_permease_BtuC"/>
</dbReference>
<evidence type="ECO:0000256" key="4">
    <source>
        <dbReference type="ARBA" id="ARBA00022475"/>
    </source>
</evidence>